<dbReference type="AlphaFoldDB" id="A0A8J6NM03"/>
<keyword evidence="2 3" id="KW-0472">Membrane</keyword>
<sequence>MTLIRALIRFYAVIAVAAFMGCVLVGPDYAPPGTTVSGSWHAQVGSGLRRGETDPVKLAQWWTALNDPELSVLINRAAAGNLDLKQARARLREARARRFIAGADQFPTLDAAGTATRSRSSENTGSGTTRTLYSAGFDAGWEVDVFGGVRRSVEAAESDLAASQEDLHGVMVSLMAEVGLNYIDVRTYQGRLATAQANLRNQEETYQLTQWRFKAGLSDELDVHQARSALESTRARIPTLRTSLEEAKNRLTVLMGVQPGELHGELEAIRPVPVVPLEVAVGVPADVLRQRPDVRKAERELAAQTARVGVATADLYPKLTLNGSIGFDALSTGDLLTADSRSYSYGPRISWRIFDAGAVRRNIEVQSAKQEQALVTYESTVLSALEETENALVAYAEEQHRRDSLLEAVRAAQQVLDLAQSKYQAGLIDFIALLDAQRSLLSYQDELGISDGAVTSNLVRLYKALGGGWDIQMRAKETN</sequence>
<dbReference type="InterPro" id="IPR010131">
    <property type="entry name" value="MdtP/NodT-like"/>
</dbReference>
<feature type="transmembrane region" description="Helical" evidence="3">
    <location>
        <begin position="7"/>
        <end position="26"/>
    </location>
</feature>
<evidence type="ECO:0000256" key="2">
    <source>
        <dbReference type="RuleBase" id="RU362097"/>
    </source>
</evidence>
<keyword evidence="2" id="KW-1134">Transmembrane beta strand</keyword>
<dbReference type="PROSITE" id="PS51257">
    <property type="entry name" value="PROKAR_LIPOPROTEIN"/>
    <property type="match status" value="1"/>
</dbReference>
<dbReference type="GO" id="GO:0005886">
    <property type="term" value="C:plasma membrane"/>
    <property type="evidence" value="ECO:0007669"/>
    <property type="project" value="UniProtKB-SubCell"/>
</dbReference>
<evidence type="ECO:0000256" key="3">
    <source>
        <dbReference type="SAM" id="Phobius"/>
    </source>
</evidence>
<organism evidence="4 5">
    <name type="scientific">Candidatus Desulfatibia profunda</name>
    <dbReference type="NCBI Taxonomy" id="2841695"/>
    <lineage>
        <taxon>Bacteria</taxon>
        <taxon>Pseudomonadati</taxon>
        <taxon>Thermodesulfobacteriota</taxon>
        <taxon>Desulfobacteria</taxon>
        <taxon>Desulfobacterales</taxon>
        <taxon>Desulfobacterales incertae sedis</taxon>
        <taxon>Candidatus Desulfatibia</taxon>
    </lineage>
</organism>
<dbReference type="PANTHER" id="PTHR30203:SF31">
    <property type="entry name" value="RND EFFLUX SYSTEM, OUTER MEMBRANE LIPOPROTEIN, NODT"/>
    <property type="match status" value="1"/>
</dbReference>
<evidence type="ECO:0000256" key="1">
    <source>
        <dbReference type="ARBA" id="ARBA00007613"/>
    </source>
</evidence>
<dbReference type="EMBL" id="JACNJH010000192">
    <property type="protein sequence ID" value="MBC8362447.1"/>
    <property type="molecule type" value="Genomic_DNA"/>
</dbReference>
<gene>
    <name evidence="4" type="ORF">H8E23_13735</name>
</gene>
<comment type="similarity">
    <text evidence="1 2">Belongs to the outer membrane factor (OMF) (TC 1.B.17) family.</text>
</comment>
<dbReference type="NCBIfam" id="TIGR01845">
    <property type="entry name" value="outer_NodT"/>
    <property type="match status" value="1"/>
</dbReference>
<dbReference type="InterPro" id="IPR003423">
    <property type="entry name" value="OMP_efflux"/>
</dbReference>
<protein>
    <submittedName>
        <fullName evidence="4">Efflux transporter outer membrane subunit</fullName>
    </submittedName>
</protein>
<proteinExistence type="inferred from homology"/>
<comment type="caution">
    <text evidence="4">The sequence shown here is derived from an EMBL/GenBank/DDBJ whole genome shotgun (WGS) entry which is preliminary data.</text>
</comment>
<dbReference type="Pfam" id="PF02321">
    <property type="entry name" value="OEP"/>
    <property type="match status" value="2"/>
</dbReference>
<keyword evidence="2 3" id="KW-0812">Transmembrane</keyword>
<keyword evidence="2" id="KW-0449">Lipoprotein</keyword>
<dbReference type="GO" id="GO:0015562">
    <property type="term" value="F:efflux transmembrane transporter activity"/>
    <property type="evidence" value="ECO:0007669"/>
    <property type="project" value="InterPro"/>
</dbReference>
<dbReference type="Gene3D" id="2.20.200.10">
    <property type="entry name" value="Outer membrane efflux proteins (OEP)"/>
    <property type="match status" value="1"/>
</dbReference>
<evidence type="ECO:0000313" key="5">
    <source>
        <dbReference type="Proteomes" id="UP000603434"/>
    </source>
</evidence>
<dbReference type="PANTHER" id="PTHR30203">
    <property type="entry name" value="OUTER MEMBRANE CATION EFFLUX PROTEIN"/>
    <property type="match status" value="1"/>
</dbReference>
<keyword evidence="3" id="KW-1133">Transmembrane helix</keyword>
<dbReference type="Proteomes" id="UP000603434">
    <property type="component" value="Unassembled WGS sequence"/>
</dbReference>
<accession>A0A8J6NM03</accession>
<name>A0A8J6NM03_9BACT</name>
<keyword evidence="2" id="KW-0564">Palmitate</keyword>
<evidence type="ECO:0000313" key="4">
    <source>
        <dbReference type="EMBL" id="MBC8362447.1"/>
    </source>
</evidence>
<dbReference type="Gene3D" id="1.20.1600.10">
    <property type="entry name" value="Outer membrane efflux proteins (OEP)"/>
    <property type="match status" value="1"/>
</dbReference>
<dbReference type="SUPFAM" id="SSF56954">
    <property type="entry name" value="Outer membrane efflux proteins (OEP)"/>
    <property type="match status" value="1"/>
</dbReference>
<comment type="subcellular location">
    <subcellularLocation>
        <location evidence="2">Cell membrane</location>
        <topology evidence="2">Lipid-anchor</topology>
    </subcellularLocation>
</comment>
<reference evidence="4 5" key="1">
    <citation type="submission" date="2020-08" db="EMBL/GenBank/DDBJ databases">
        <title>Bridging the membrane lipid divide: bacteria of the FCB group superphylum have the potential to synthesize archaeal ether lipids.</title>
        <authorList>
            <person name="Villanueva L."/>
            <person name="Von Meijenfeldt F.A.B."/>
            <person name="Westbye A.B."/>
            <person name="Yadav S."/>
            <person name="Hopmans E.C."/>
            <person name="Dutilh B.E."/>
            <person name="Sinninghe Damste J.S."/>
        </authorList>
    </citation>
    <scope>NUCLEOTIDE SEQUENCE [LARGE SCALE GENOMIC DNA]</scope>
    <source>
        <strain evidence="4">NIOZ-UU30</strain>
    </source>
</reference>